<organism evidence="2 3">
    <name type="scientific">Cetobacterium somerae ATCC BAA-474</name>
    <dbReference type="NCBI Taxonomy" id="1319815"/>
    <lineage>
        <taxon>Bacteria</taxon>
        <taxon>Fusobacteriati</taxon>
        <taxon>Fusobacteriota</taxon>
        <taxon>Fusobacteriia</taxon>
        <taxon>Fusobacteriales</taxon>
        <taxon>Fusobacteriaceae</taxon>
        <taxon>Cetobacterium</taxon>
    </lineage>
</organism>
<keyword evidence="3" id="KW-1185">Reference proteome</keyword>
<dbReference type="Proteomes" id="UP000017081">
    <property type="component" value="Unassembled WGS sequence"/>
</dbReference>
<dbReference type="STRING" id="1319815.HMPREF0202_00599"/>
<sequence>MKVLEINDRGIKLLEDGEIINQGLFQNEEDIPREIKELLSIYEVFDEVTLKIKIVLDNEIILQIKDVISEKGWSLKEPEVITKKIKVLLSIIIIIEFIFGLSIYLKNYKLDTENLNLKKEIISHRKNLKELDIKLSEISLDEDEELKFKKTKIGDSLVFLSKACKKCDVNLEKIEFLENKIILNGTGKNINSIFKLKKYLSMDKKIIESKFDFIKKEGEILYFLMELETS</sequence>
<proteinExistence type="predicted"/>
<keyword evidence="1" id="KW-0812">Transmembrane</keyword>
<reference evidence="2 3" key="1">
    <citation type="submission" date="2013-08" db="EMBL/GenBank/DDBJ databases">
        <authorList>
            <person name="Weinstock G."/>
            <person name="Sodergren E."/>
            <person name="Wylie T."/>
            <person name="Fulton L."/>
            <person name="Fulton R."/>
            <person name="Fronick C."/>
            <person name="O'Laughlin M."/>
            <person name="Godfrey J."/>
            <person name="Miner T."/>
            <person name="Herter B."/>
            <person name="Appelbaum E."/>
            <person name="Cordes M."/>
            <person name="Lek S."/>
            <person name="Wollam A."/>
            <person name="Pepin K.H."/>
            <person name="Palsikar V.B."/>
            <person name="Mitreva M."/>
            <person name="Wilson R.K."/>
        </authorList>
    </citation>
    <scope>NUCLEOTIDE SEQUENCE [LARGE SCALE GENOMIC DNA]</scope>
    <source>
        <strain evidence="2 3">ATCC BAA-474</strain>
    </source>
</reference>
<dbReference type="EMBL" id="AXZF01000020">
    <property type="protein sequence ID" value="ERT69484.1"/>
    <property type="molecule type" value="Genomic_DNA"/>
</dbReference>
<accession>U7VEB6</accession>
<dbReference type="HOGENOM" id="CLU_1203072_0_0_0"/>
<keyword evidence="1" id="KW-1133">Transmembrane helix</keyword>
<gene>
    <name evidence="2" type="ORF">HMPREF0202_00599</name>
</gene>
<dbReference type="RefSeq" id="WP_023050146.1">
    <property type="nucleotide sequence ID" value="NZ_CP173065.2"/>
</dbReference>
<name>U7VEB6_9FUSO</name>
<protein>
    <submittedName>
        <fullName evidence="2">Uncharacterized protein</fullName>
    </submittedName>
</protein>
<evidence type="ECO:0000313" key="2">
    <source>
        <dbReference type="EMBL" id="ERT69484.1"/>
    </source>
</evidence>
<evidence type="ECO:0000256" key="1">
    <source>
        <dbReference type="SAM" id="Phobius"/>
    </source>
</evidence>
<evidence type="ECO:0000313" key="3">
    <source>
        <dbReference type="Proteomes" id="UP000017081"/>
    </source>
</evidence>
<feature type="transmembrane region" description="Helical" evidence="1">
    <location>
        <begin position="85"/>
        <end position="105"/>
    </location>
</feature>
<keyword evidence="1" id="KW-0472">Membrane</keyword>
<comment type="caution">
    <text evidence="2">The sequence shown here is derived from an EMBL/GenBank/DDBJ whole genome shotgun (WGS) entry which is preliminary data.</text>
</comment>
<dbReference type="AlphaFoldDB" id="U7VEB6"/>